<gene>
    <name evidence="2" type="ORF">MTR67_001497</name>
</gene>
<dbReference type="AlphaFoldDB" id="A0AAF0PNR3"/>
<dbReference type="EMBL" id="CP133612">
    <property type="protein sequence ID" value="WMV08112.1"/>
    <property type="molecule type" value="Genomic_DNA"/>
</dbReference>
<dbReference type="Proteomes" id="UP001234989">
    <property type="component" value="Chromosome 1"/>
</dbReference>
<protein>
    <submittedName>
        <fullName evidence="2">Uncharacterized protein</fullName>
    </submittedName>
</protein>
<proteinExistence type="predicted"/>
<evidence type="ECO:0000256" key="1">
    <source>
        <dbReference type="SAM" id="MobiDB-lite"/>
    </source>
</evidence>
<sequence>MNSGGGSGRRSVVHHCNPSPNPPQKNRLSLDPRTDPRSVGQTTVRGSRPLYPAFDANDGRPARTVIRSMARRSHSSITPIAVKSGDFLPFPISLDP</sequence>
<reference evidence="2" key="1">
    <citation type="submission" date="2023-08" db="EMBL/GenBank/DDBJ databases">
        <title>A de novo genome assembly of Solanum verrucosum Schlechtendal, a Mexican diploid species geographically isolated from the other diploid A-genome species in potato relatives.</title>
        <authorList>
            <person name="Hosaka K."/>
        </authorList>
    </citation>
    <scope>NUCLEOTIDE SEQUENCE</scope>
    <source>
        <tissue evidence="2">Young leaves</tissue>
    </source>
</reference>
<keyword evidence="3" id="KW-1185">Reference proteome</keyword>
<feature type="region of interest" description="Disordered" evidence="1">
    <location>
        <begin position="1"/>
        <end position="58"/>
    </location>
</feature>
<evidence type="ECO:0000313" key="3">
    <source>
        <dbReference type="Proteomes" id="UP001234989"/>
    </source>
</evidence>
<accession>A0AAF0PNR3</accession>
<evidence type="ECO:0000313" key="2">
    <source>
        <dbReference type="EMBL" id="WMV08112.1"/>
    </source>
</evidence>
<name>A0AAF0PNR3_SOLVR</name>
<organism evidence="2 3">
    <name type="scientific">Solanum verrucosum</name>
    <dbReference type="NCBI Taxonomy" id="315347"/>
    <lineage>
        <taxon>Eukaryota</taxon>
        <taxon>Viridiplantae</taxon>
        <taxon>Streptophyta</taxon>
        <taxon>Embryophyta</taxon>
        <taxon>Tracheophyta</taxon>
        <taxon>Spermatophyta</taxon>
        <taxon>Magnoliopsida</taxon>
        <taxon>eudicotyledons</taxon>
        <taxon>Gunneridae</taxon>
        <taxon>Pentapetalae</taxon>
        <taxon>asterids</taxon>
        <taxon>lamiids</taxon>
        <taxon>Solanales</taxon>
        <taxon>Solanaceae</taxon>
        <taxon>Solanoideae</taxon>
        <taxon>Solaneae</taxon>
        <taxon>Solanum</taxon>
    </lineage>
</organism>